<organism evidence="2 3">
    <name type="scientific">Aspergillus brasiliensis</name>
    <dbReference type="NCBI Taxonomy" id="319629"/>
    <lineage>
        <taxon>Eukaryota</taxon>
        <taxon>Fungi</taxon>
        <taxon>Dikarya</taxon>
        <taxon>Ascomycota</taxon>
        <taxon>Pezizomycotina</taxon>
        <taxon>Eurotiomycetes</taxon>
        <taxon>Eurotiomycetidae</taxon>
        <taxon>Eurotiales</taxon>
        <taxon>Aspergillaceae</taxon>
        <taxon>Aspergillus</taxon>
        <taxon>Aspergillus subgen. Circumdati</taxon>
    </lineage>
</organism>
<evidence type="ECO:0000313" key="3">
    <source>
        <dbReference type="Proteomes" id="UP001143548"/>
    </source>
</evidence>
<dbReference type="AlphaFoldDB" id="A0A9W6DNF5"/>
<name>A0A9W6DNF5_9EURO</name>
<protein>
    <submittedName>
        <fullName evidence="2">Uncharacterized protein</fullName>
    </submittedName>
</protein>
<evidence type="ECO:0000313" key="2">
    <source>
        <dbReference type="EMBL" id="GKZ21142.1"/>
    </source>
</evidence>
<comment type="caution">
    <text evidence="2">The sequence shown here is derived from an EMBL/GenBank/DDBJ whole genome shotgun (WGS) entry which is preliminary data.</text>
</comment>
<evidence type="ECO:0000256" key="1">
    <source>
        <dbReference type="SAM" id="MobiDB-lite"/>
    </source>
</evidence>
<feature type="compositionally biased region" description="Acidic residues" evidence="1">
    <location>
        <begin position="41"/>
        <end position="53"/>
    </location>
</feature>
<gene>
    <name evidence="2" type="ORF">AbraCBS73388_006803</name>
</gene>
<feature type="region of interest" description="Disordered" evidence="1">
    <location>
        <begin position="142"/>
        <end position="166"/>
    </location>
</feature>
<dbReference type="EMBL" id="BROQ01000036">
    <property type="protein sequence ID" value="GKZ21142.1"/>
    <property type="molecule type" value="Genomic_DNA"/>
</dbReference>
<proteinExistence type="predicted"/>
<feature type="region of interest" description="Disordered" evidence="1">
    <location>
        <begin position="1"/>
        <end position="77"/>
    </location>
</feature>
<accession>A0A9W6DNF5</accession>
<sequence>MAFSNEGTMYPPSKSVEESDDDNDVCGQDIWDTEDIKENDTDATDVDEFEEGDPALVDPGMVDLAQDGPELNGSGDDDSGVEYIKWLVHRLGIDGTHDQDRQEARGNNAGLRIFGVTSEMTMVMLKRSLRLSSIGLHEQFSRIKLDSGPGPEPSQEYAGSEAMEID</sequence>
<reference evidence="2" key="1">
    <citation type="submission" date="2022-07" db="EMBL/GenBank/DDBJ databases">
        <title>Taxonomy of Aspergillus series Nigri: significant species reduction supported by multi-species coalescent approaches.</title>
        <authorList>
            <person name="Bian C."/>
            <person name="Kusuya Y."/>
            <person name="Sklenar F."/>
            <person name="D'hooge E."/>
            <person name="Yaguchi T."/>
            <person name="Takahashi H."/>
            <person name="Hubka V."/>
        </authorList>
    </citation>
    <scope>NUCLEOTIDE SEQUENCE</scope>
    <source>
        <strain evidence="2">CBS 733.88</strain>
    </source>
</reference>
<dbReference type="Proteomes" id="UP001143548">
    <property type="component" value="Unassembled WGS sequence"/>
</dbReference>